<keyword evidence="3" id="KW-0804">Transcription</keyword>
<feature type="compositionally biased region" description="Low complexity" evidence="4">
    <location>
        <begin position="117"/>
        <end position="131"/>
    </location>
</feature>
<accession>A0A7W9J1W5</accession>
<sequence>MPRDQLTELRDRIAAHARPDLSTAVDGLTLSKVEYSEPDYSLTEPLLVVMAQGAKRLLLGDETFDYHAGDLFVVTTDLPVSGHFVDATPKTPALGMGITLRAEAIAPLLLQTPPVRRTGATSRTADATARTVGAGDPPERTVGAADARGRRTGATSAIATGPAGPEILDAALRLMRLLESPTDIPVLAPLIERELLWRLLTGPHADVIRQIGLADSSLTHVNRAIHWIRDNYAEPLRVADLASLAGMSPAAFHRHFRGITNLSPLQFQKRIRLQEARSLLAAHPRDIAGVGHLVGYDSPSQFNREYRRLFGTPPGADAARLRTA</sequence>
<comment type="caution">
    <text evidence="6">The sequence shown here is derived from an EMBL/GenBank/DDBJ whole genome shotgun (WGS) entry which is preliminary data.</text>
</comment>
<dbReference type="Proteomes" id="UP000549971">
    <property type="component" value="Unassembled WGS sequence"/>
</dbReference>
<feature type="region of interest" description="Disordered" evidence="4">
    <location>
        <begin position="117"/>
        <end position="139"/>
    </location>
</feature>
<dbReference type="GO" id="GO:0003700">
    <property type="term" value="F:DNA-binding transcription factor activity"/>
    <property type="evidence" value="ECO:0007669"/>
    <property type="project" value="InterPro"/>
</dbReference>
<evidence type="ECO:0000256" key="4">
    <source>
        <dbReference type="SAM" id="MobiDB-lite"/>
    </source>
</evidence>
<keyword evidence="1" id="KW-0805">Transcription regulation</keyword>
<dbReference type="PROSITE" id="PS01124">
    <property type="entry name" value="HTH_ARAC_FAMILY_2"/>
    <property type="match status" value="1"/>
</dbReference>
<keyword evidence="2 6" id="KW-0238">DNA-binding</keyword>
<organism evidence="6 7">
    <name type="scientific">Kribbella italica</name>
    <dbReference type="NCBI Taxonomy" id="1540520"/>
    <lineage>
        <taxon>Bacteria</taxon>
        <taxon>Bacillati</taxon>
        <taxon>Actinomycetota</taxon>
        <taxon>Actinomycetes</taxon>
        <taxon>Propionibacteriales</taxon>
        <taxon>Kribbellaceae</taxon>
        <taxon>Kribbella</taxon>
    </lineage>
</organism>
<dbReference type="Pfam" id="PF06719">
    <property type="entry name" value="AraC_N"/>
    <property type="match status" value="1"/>
</dbReference>
<feature type="domain" description="HTH araC/xylS-type" evidence="5">
    <location>
        <begin position="222"/>
        <end position="320"/>
    </location>
</feature>
<dbReference type="InterPro" id="IPR018060">
    <property type="entry name" value="HTH_AraC"/>
</dbReference>
<dbReference type="PANTHER" id="PTHR43436">
    <property type="entry name" value="ARAC-FAMILY TRANSCRIPTIONAL REGULATOR"/>
    <property type="match status" value="1"/>
</dbReference>
<proteinExistence type="predicted"/>
<name>A0A7W9J1W5_9ACTN</name>
<evidence type="ECO:0000256" key="3">
    <source>
        <dbReference type="ARBA" id="ARBA00023163"/>
    </source>
</evidence>
<dbReference type="Gene3D" id="1.10.10.60">
    <property type="entry name" value="Homeodomain-like"/>
    <property type="match status" value="1"/>
</dbReference>
<dbReference type="AlphaFoldDB" id="A0A7W9J1W5"/>
<dbReference type="PROSITE" id="PS00041">
    <property type="entry name" value="HTH_ARAC_FAMILY_1"/>
    <property type="match status" value="1"/>
</dbReference>
<dbReference type="InterPro" id="IPR009594">
    <property type="entry name" value="Tscrpt_reg_HTH_AraC_N"/>
</dbReference>
<evidence type="ECO:0000313" key="6">
    <source>
        <dbReference type="EMBL" id="MBB5833840.1"/>
    </source>
</evidence>
<evidence type="ECO:0000259" key="5">
    <source>
        <dbReference type="PROSITE" id="PS01124"/>
    </source>
</evidence>
<dbReference type="InterPro" id="IPR009057">
    <property type="entry name" value="Homeodomain-like_sf"/>
</dbReference>
<keyword evidence="7" id="KW-1185">Reference proteome</keyword>
<reference evidence="6 7" key="1">
    <citation type="submission" date="2020-08" db="EMBL/GenBank/DDBJ databases">
        <title>Sequencing the genomes of 1000 actinobacteria strains.</title>
        <authorList>
            <person name="Klenk H.-P."/>
        </authorList>
    </citation>
    <scope>NUCLEOTIDE SEQUENCE [LARGE SCALE GENOMIC DNA]</scope>
    <source>
        <strain evidence="6 7">DSM 28967</strain>
    </source>
</reference>
<evidence type="ECO:0000313" key="7">
    <source>
        <dbReference type="Proteomes" id="UP000549971"/>
    </source>
</evidence>
<dbReference type="EMBL" id="JACHMY010000001">
    <property type="protein sequence ID" value="MBB5833840.1"/>
    <property type="molecule type" value="Genomic_DNA"/>
</dbReference>
<dbReference type="SMART" id="SM00342">
    <property type="entry name" value="HTH_ARAC"/>
    <property type="match status" value="1"/>
</dbReference>
<evidence type="ECO:0000256" key="2">
    <source>
        <dbReference type="ARBA" id="ARBA00023125"/>
    </source>
</evidence>
<evidence type="ECO:0000256" key="1">
    <source>
        <dbReference type="ARBA" id="ARBA00023015"/>
    </source>
</evidence>
<dbReference type="InterPro" id="IPR018062">
    <property type="entry name" value="HTH_AraC-typ_CS"/>
</dbReference>
<gene>
    <name evidence="6" type="ORF">HDA39_000574</name>
</gene>
<protein>
    <submittedName>
        <fullName evidence="6">AraC-like DNA-binding protein</fullName>
    </submittedName>
</protein>
<dbReference type="SUPFAM" id="SSF46689">
    <property type="entry name" value="Homeodomain-like"/>
    <property type="match status" value="2"/>
</dbReference>
<dbReference type="Pfam" id="PF12833">
    <property type="entry name" value="HTH_18"/>
    <property type="match status" value="1"/>
</dbReference>
<dbReference type="GO" id="GO:0043565">
    <property type="term" value="F:sequence-specific DNA binding"/>
    <property type="evidence" value="ECO:0007669"/>
    <property type="project" value="InterPro"/>
</dbReference>
<dbReference type="RefSeq" id="WP_184793682.1">
    <property type="nucleotide sequence ID" value="NZ_JACHMY010000001.1"/>
</dbReference>
<dbReference type="PANTHER" id="PTHR43436:SF1">
    <property type="entry name" value="TRANSCRIPTIONAL REGULATORY PROTEIN"/>
    <property type="match status" value="1"/>
</dbReference>